<evidence type="ECO:0000259" key="5">
    <source>
        <dbReference type="Pfam" id="PF14772"/>
    </source>
</evidence>
<evidence type="ECO:0000256" key="3">
    <source>
        <dbReference type="SAM" id="Coils"/>
    </source>
</evidence>
<protein>
    <recommendedName>
        <fullName evidence="9">Dynein regulatory complex protein 1</fullName>
    </recommendedName>
</protein>
<evidence type="ECO:0000256" key="1">
    <source>
        <dbReference type="ARBA" id="ARBA00009688"/>
    </source>
</evidence>
<dbReference type="InterPro" id="IPR039505">
    <property type="entry name" value="DRC1/2_N"/>
</dbReference>
<organism evidence="7 8">
    <name type="scientific">Polyplax serrata</name>
    <name type="common">Common mouse louse</name>
    <dbReference type="NCBI Taxonomy" id="468196"/>
    <lineage>
        <taxon>Eukaryota</taxon>
        <taxon>Metazoa</taxon>
        <taxon>Ecdysozoa</taxon>
        <taxon>Arthropoda</taxon>
        <taxon>Hexapoda</taxon>
        <taxon>Insecta</taxon>
        <taxon>Pterygota</taxon>
        <taxon>Neoptera</taxon>
        <taxon>Paraneoptera</taxon>
        <taxon>Psocodea</taxon>
        <taxon>Troctomorpha</taxon>
        <taxon>Phthiraptera</taxon>
        <taxon>Anoplura</taxon>
        <taxon>Polyplacidae</taxon>
        <taxon>Polyplax</taxon>
    </lineage>
</organism>
<feature type="domain" description="Dynein regulatory complex protein 1 C-terminal" evidence="6">
    <location>
        <begin position="707"/>
        <end position="762"/>
    </location>
</feature>
<evidence type="ECO:0000313" key="8">
    <source>
        <dbReference type="Proteomes" id="UP001359485"/>
    </source>
</evidence>
<dbReference type="Proteomes" id="UP001359485">
    <property type="component" value="Unassembled WGS sequence"/>
</dbReference>
<feature type="compositionally biased region" description="Basic and acidic residues" evidence="4">
    <location>
        <begin position="459"/>
        <end position="470"/>
    </location>
</feature>
<keyword evidence="2 3" id="KW-0175">Coiled coil</keyword>
<dbReference type="InterPro" id="IPR029440">
    <property type="entry name" value="DRC1_C"/>
</dbReference>
<sequence length="802" mass="93989">MDLETNEEPSITSSDPNERKLARRLRIKRRLENAARLELMTSSEYEEPEEESTLIDETIETSEDTLRLLFSEGTELVTNIRVASDSIEVKRRETEVEERLNRAEQLKEESIIALKKLDEISQRWSSIVQATGPLELYQHLKDQKAKCLELIKQKNDLIKSFQLELKISDEKFMKGRKTMYEELSLLTKRIDEQVLLMKKAYRIELDHIEESIDVTRNQIIEKSMKSWQTLYNQREKDEVANIQRKLDMVDTFHSELYELHREHQEKYRETRIHLENDIQILEQELEQVKALCLLNSEKLDYNYQVLKKREEENIYIKNHQKRRLNKSKRKRLQDMVNTLKKKIEEKRMETEDEVKKLTKDVERYHANVLETEKKVEHMSHVNDSKFQNIWDMKSEEAQVLIDKILSVDKVIYEQILGLSWTAPTVPLPRKEDLFSYKAGISVIKTLKKKLNPETASVKSQHDSEGRKGAGIEETNPEIVAGKRRLLRHILELIADQSGFLMEEKLDELLRPYTLDEKTFVRLDNVFAAIDIRTVSDIELMMKIFRPHALCLKCNKTNNSEISLVTKDDTDEKVHMDVQQSSILQMRELEEKVSLLRMQARKEETEEQKGDDGISGYDQRREEVSRMVTVQREMSQLEKSAMELAPNDQCDLSHPLVIEKVSVLMALKNFVSLLHSDKCSSLPGMASRLERKRYTISRFLSKEDISTFWEGYKRMLPQKLSIVWNAVSMALVKYLSVLQDRHEMITKVRKIQRQNLELKRLLAHHKRSSGKAREEFHLPFISSVPDGPVDAEDLARIAASLSI</sequence>
<proteinExistence type="inferred from homology"/>
<dbReference type="Pfam" id="PF14775">
    <property type="entry name" value="NYD-SP28_assoc"/>
    <property type="match status" value="1"/>
</dbReference>
<reference evidence="7 8" key="1">
    <citation type="submission" date="2023-09" db="EMBL/GenBank/DDBJ databases">
        <title>Genomes of two closely related lineages of the louse Polyplax serrata with different host specificities.</title>
        <authorList>
            <person name="Martinu J."/>
            <person name="Tarabai H."/>
            <person name="Stefka J."/>
            <person name="Hypsa V."/>
        </authorList>
    </citation>
    <scope>NUCLEOTIDE SEQUENCE [LARGE SCALE GENOMIC DNA]</scope>
    <source>
        <strain evidence="7">98ZLc_SE</strain>
    </source>
</reference>
<evidence type="ECO:0000256" key="4">
    <source>
        <dbReference type="SAM" id="MobiDB-lite"/>
    </source>
</evidence>
<dbReference type="PANTHER" id="PTHR21625">
    <property type="entry name" value="NYD-SP28 PROTEIN"/>
    <property type="match status" value="1"/>
</dbReference>
<keyword evidence="8" id="KW-1185">Reference proteome</keyword>
<accession>A0ABR1ARK5</accession>
<feature type="coiled-coil region" evidence="3">
    <location>
        <begin position="264"/>
        <end position="291"/>
    </location>
</feature>
<dbReference type="EMBL" id="JAWJWF010000045">
    <property type="protein sequence ID" value="KAK6626578.1"/>
    <property type="molecule type" value="Genomic_DNA"/>
</dbReference>
<evidence type="ECO:0000256" key="2">
    <source>
        <dbReference type="ARBA" id="ARBA00023054"/>
    </source>
</evidence>
<comment type="caution">
    <text evidence="7">The sequence shown here is derived from an EMBL/GenBank/DDBJ whole genome shotgun (WGS) entry which is preliminary data.</text>
</comment>
<name>A0ABR1ARK5_POLSC</name>
<evidence type="ECO:0000313" key="7">
    <source>
        <dbReference type="EMBL" id="KAK6626578.1"/>
    </source>
</evidence>
<feature type="region of interest" description="Disordered" evidence="4">
    <location>
        <begin position="453"/>
        <end position="473"/>
    </location>
</feature>
<dbReference type="InterPro" id="IPR039750">
    <property type="entry name" value="DRC1/DRC2"/>
</dbReference>
<evidence type="ECO:0008006" key="9">
    <source>
        <dbReference type="Google" id="ProtNLM"/>
    </source>
</evidence>
<gene>
    <name evidence="7" type="ORF">RUM44_009052</name>
</gene>
<feature type="domain" description="Dynein regulatory complex protein 1/2 N-terminal" evidence="5">
    <location>
        <begin position="82"/>
        <end position="182"/>
    </location>
</feature>
<feature type="coiled-coil region" evidence="3">
    <location>
        <begin position="89"/>
        <end position="123"/>
    </location>
</feature>
<dbReference type="Pfam" id="PF14772">
    <property type="entry name" value="NYD-SP28"/>
    <property type="match status" value="1"/>
</dbReference>
<evidence type="ECO:0000259" key="6">
    <source>
        <dbReference type="Pfam" id="PF14775"/>
    </source>
</evidence>
<comment type="similarity">
    <text evidence="1">Belongs to the DRC1 family.</text>
</comment>
<feature type="coiled-coil region" evidence="3">
    <location>
        <begin position="329"/>
        <end position="374"/>
    </location>
</feature>
<dbReference type="PANTHER" id="PTHR21625:SF1">
    <property type="entry name" value="DYNEIN REGULATORY COMPLEX PROTEIN 1"/>
    <property type="match status" value="1"/>
</dbReference>